<sequence>MHIFTKLHDNEVENSEPAQMRIEEHESILNHPYEGVKKAIGKHSL</sequence>
<comment type="caution">
    <text evidence="1">The sequence shown here is derived from an EMBL/GenBank/DDBJ whole genome shotgun (WGS) entry which is preliminary data.</text>
</comment>
<reference evidence="1 2" key="1">
    <citation type="journal article" date="2018" name="Mol. Biol. Evol.">
        <title>Analysis of the draft genome of the red seaweed Gracilariopsis chorda provides insights into genome size evolution in Rhodophyta.</title>
        <authorList>
            <person name="Lee J."/>
            <person name="Yang E.C."/>
            <person name="Graf L."/>
            <person name="Yang J.H."/>
            <person name="Qiu H."/>
            <person name="Zel Zion U."/>
            <person name="Chan C.X."/>
            <person name="Stephens T.G."/>
            <person name="Weber A.P.M."/>
            <person name="Boo G.H."/>
            <person name="Boo S.M."/>
            <person name="Kim K.M."/>
            <person name="Shin Y."/>
            <person name="Jung M."/>
            <person name="Lee S.J."/>
            <person name="Yim H.S."/>
            <person name="Lee J.H."/>
            <person name="Bhattacharya D."/>
            <person name="Yoon H.S."/>
        </authorList>
    </citation>
    <scope>NUCLEOTIDE SEQUENCE [LARGE SCALE GENOMIC DNA]</scope>
    <source>
        <strain evidence="1 2">SKKU-2015</strain>
        <tissue evidence="1">Whole body</tissue>
    </source>
</reference>
<proteinExistence type="predicted"/>
<dbReference type="Proteomes" id="UP000247409">
    <property type="component" value="Unassembled WGS sequence"/>
</dbReference>
<name>A0A2V3IHQ3_9FLOR</name>
<dbReference type="AlphaFoldDB" id="A0A2V3IHQ3"/>
<dbReference type="EMBL" id="NBIV01000207">
    <property type="protein sequence ID" value="PXF41589.1"/>
    <property type="molecule type" value="Genomic_DNA"/>
</dbReference>
<accession>A0A2V3IHQ3</accession>
<evidence type="ECO:0000313" key="2">
    <source>
        <dbReference type="Proteomes" id="UP000247409"/>
    </source>
</evidence>
<gene>
    <name evidence="1" type="ORF">BWQ96_08676</name>
</gene>
<evidence type="ECO:0000313" key="1">
    <source>
        <dbReference type="EMBL" id="PXF41589.1"/>
    </source>
</evidence>
<protein>
    <submittedName>
        <fullName evidence="1">Uncharacterized protein</fullName>
    </submittedName>
</protein>
<organism evidence="1 2">
    <name type="scientific">Gracilariopsis chorda</name>
    <dbReference type="NCBI Taxonomy" id="448386"/>
    <lineage>
        <taxon>Eukaryota</taxon>
        <taxon>Rhodophyta</taxon>
        <taxon>Florideophyceae</taxon>
        <taxon>Rhodymeniophycidae</taxon>
        <taxon>Gracilariales</taxon>
        <taxon>Gracilariaceae</taxon>
        <taxon>Gracilariopsis</taxon>
    </lineage>
</organism>
<keyword evidence="2" id="KW-1185">Reference proteome</keyword>